<keyword evidence="1" id="KW-0472">Membrane</keyword>
<proteinExistence type="predicted"/>
<feature type="transmembrane region" description="Helical" evidence="1">
    <location>
        <begin position="47"/>
        <end position="68"/>
    </location>
</feature>
<name>A0A839TJA8_9BACL</name>
<dbReference type="EMBL" id="JACHXJ010000001">
    <property type="protein sequence ID" value="MBB3126761.1"/>
    <property type="molecule type" value="Genomic_DNA"/>
</dbReference>
<keyword evidence="1" id="KW-1133">Transmembrane helix</keyword>
<keyword evidence="1" id="KW-0812">Transmembrane</keyword>
<protein>
    <submittedName>
        <fullName evidence="2">Membrane protein DedA with SNARE-associated domain</fullName>
    </submittedName>
</protein>
<dbReference type="Proteomes" id="UP000517523">
    <property type="component" value="Unassembled WGS sequence"/>
</dbReference>
<dbReference type="RefSeq" id="WP_183580497.1">
    <property type="nucleotide sequence ID" value="NZ_JACHXJ010000001.1"/>
</dbReference>
<evidence type="ECO:0000256" key="1">
    <source>
        <dbReference type="SAM" id="Phobius"/>
    </source>
</evidence>
<gene>
    <name evidence="2" type="ORF">FHS19_001415</name>
</gene>
<feature type="transmembrane region" description="Helical" evidence="1">
    <location>
        <begin position="9"/>
        <end position="27"/>
    </location>
</feature>
<organism evidence="2 3">
    <name type="scientific">Paenibacillus rhizosphaerae</name>
    <dbReference type="NCBI Taxonomy" id="297318"/>
    <lineage>
        <taxon>Bacteria</taxon>
        <taxon>Bacillati</taxon>
        <taxon>Bacillota</taxon>
        <taxon>Bacilli</taxon>
        <taxon>Bacillales</taxon>
        <taxon>Paenibacillaceae</taxon>
        <taxon>Paenibacillus</taxon>
    </lineage>
</organism>
<sequence length="97" mass="10900">MLTNLLEHYGYALICLFLCLEMLALPLPGEMMMSYTGLFVYEGKLNWLLSMASAGAGVLTGVTLSHWIGYRLTPFYFTPWQQGPSHRREDGSNHGLV</sequence>
<reference evidence="2 3" key="1">
    <citation type="submission" date="2020-08" db="EMBL/GenBank/DDBJ databases">
        <title>Genomic Encyclopedia of Type Strains, Phase III (KMG-III): the genomes of soil and plant-associated and newly described type strains.</title>
        <authorList>
            <person name="Whitman W."/>
        </authorList>
    </citation>
    <scope>NUCLEOTIDE SEQUENCE [LARGE SCALE GENOMIC DNA]</scope>
    <source>
        <strain evidence="2 3">CECT 5831</strain>
    </source>
</reference>
<evidence type="ECO:0000313" key="2">
    <source>
        <dbReference type="EMBL" id="MBB3126761.1"/>
    </source>
</evidence>
<evidence type="ECO:0000313" key="3">
    <source>
        <dbReference type="Proteomes" id="UP000517523"/>
    </source>
</evidence>
<comment type="caution">
    <text evidence="2">The sequence shown here is derived from an EMBL/GenBank/DDBJ whole genome shotgun (WGS) entry which is preliminary data.</text>
</comment>
<dbReference type="AlphaFoldDB" id="A0A839TJA8"/>
<accession>A0A839TJA8</accession>